<feature type="domain" description="SseB protein N-terminal" evidence="1">
    <location>
        <begin position="18"/>
        <end position="118"/>
    </location>
</feature>
<dbReference type="Proteomes" id="UP000478945">
    <property type="component" value="Unassembled WGS sequence"/>
</dbReference>
<dbReference type="RefSeq" id="WP_072217246.1">
    <property type="nucleotide sequence ID" value="NZ_BAAFVI010000039.1"/>
</dbReference>
<proteinExistence type="predicted"/>
<dbReference type="EMBL" id="AAARIE010000044">
    <property type="protein sequence ID" value="EAE2661578.1"/>
    <property type="molecule type" value="Genomic_DNA"/>
</dbReference>
<dbReference type="EMBL" id="AAAPCR010000002">
    <property type="protein sequence ID" value="EAD8145224.1"/>
    <property type="molecule type" value="Genomic_DNA"/>
</dbReference>
<evidence type="ECO:0000313" key="16">
    <source>
        <dbReference type="Proteomes" id="UP000478945"/>
    </source>
</evidence>
<dbReference type="Proteomes" id="UP000529135">
    <property type="component" value="Unassembled WGS sequence"/>
</dbReference>
<dbReference type="Proteomes" id="UP000413786">
    <property type="component" value="Unassembled WGS sequence"/>
</dbReference>
<name>A0A463NUT0_LISMN</name>
<evidence type="ECO:0000313" key="20">
    <source>
        <dbReference type="Proteomes" id="UP000548826"/>
    </source>
</evidence>
<gene>
    <name evidence="12" type="ORF">BES38_08460</name>
    <name evidence="4" type="ORF">CD20_03980</name>
    <name evidence="8" type="ORF">D4271_16095</name>
    <name evidence="6" type="ORF">D4C60_16250</name>
    <name evidence="7" type="ORF">D4D89_16065</name>
    <name evidence="9" type="ORF">D5M70_16075</name>
    <name evidence="3" type="ORF">E0I39_15820</name>
    <name evidence="5" type="ORF">E1V33_15565</name>
    <name evidence="10" type="ORF">FJU19_15785</name>
    <name evidence="11" type="ORF">G3R95_003050</name>
</gene>
<dbReference type="AlphaFoldDB" id="A0A463NUT0"/>
<dbReference type="EMBL" id="AANOZB010000023">
    <property type="protein sequence ID" value="EDP8411466.1"/>
    <property type="molecule type" value="Genomic_DNA"/>
</dbReference>
<dbReference type="EMBL" id="AABFMV010000028">
    <property type="protein sequence ID" value="EAH1616929.1"/>
    <property type="molecule type" value="Genomic_DNA"/>
</dbReference>
<reference evidence="4 13" key="1">
    <citation type="submission" date="2018-06" db="EMBL/GenBank/DDBJ databases">
        <authorList>
            <consortium name="GenomeTrakr: Next Generation Sequencing Network for Food Pathogen Tracability"/>
        </authorList>
    </citation>
    <scope>NUCLEOTIDE SEQUENCE [LARGE SCALE GENOMIC DNA]</scope>
    <source>
        <strain evidence="4 13">NYAG13B12507-5</strain>
    </source>
</reference>
<evidence type="ECO:0000313" key="4">
    <source>
        <dbReference type="EMBL" id="EAD8145224.1"/>
    </source>
</evidence>
<sequence length="235" mass="27204">MTAEKIENNELLYKIDLLSKEHNECNQNLFYQAFKKSKLLLPVILKEENSINIIKISDERGNDYLPVFTDLENLSLYEDIGDAQVVVFTLTDFIQIINADSNIKGIAINPFSNNFIVQRKNIRFLEEEMLNIKSGEQLSIGLPENVPRLLENNLITYFEKNQKINSAYLLQIVRRQRDKSLLLVVDFNGGEGEFQRTVRELEMSITTEDIFEVISLDTDFSKEITEGKTPIYNKQ</sequence>
<evidence type="ECO:0000313" key="14">
    <source>
        <dbReference type="Proteomes" id="UP000413786"/>
    </source>
</evidence>
<dbReference type="Proteomes" id="UP000548826">
    <property type="component" value="Unassembled WGS sequence"/>
</dbReference>
<dbReference type="EMBL" id="CP098507">
    <property type="protein sequence ID" value="UUJ78398.1"/>
    <property type="molecule type" value="Genomic_DNA"/>
</dbReference>
<dbReference type="InterPro" id="IPR027945">
    <property type="entry name" value="SseB_C"/>
</dbReference>
<dbReference type="EMBL" id="AAAIJX010000028">
    <property type="protein sequence ID" value="EAC4484358.1"/>
    <property type="molecule type" value="Genomic_DNA"/>
</dbReference>
<protein>
    <submittedName>
        <fullName evidence="7">Enhanced serine sensitivity protein SseB</fullName>
    </submittedName>
</protein>
<evidence type="ECO:0000313" key="18">
    <source>
        <dbReference type="Proteomes" id="UP000525068"/>
    </source>
</evidence>
<evidence type="ECO:0000313" key="8">
    <source>
        <dbReference type="EMBL" id="EAH1616929.1"/>
    </source>
</evidence>
<evidence type="ECO:0000313" key="7">
    <source>
        <dbReference type="EMBL" id="EAH0219834.1"/>
    </source>
</evidence>
<accession>A0A463NUT0</accession>
<evidence type="ECO:0000259" key="1">
    <source>
        <dbReference type="Pfam" id="PF07179"/>
    </source>
</evidence>
<feature type="domain" description="SseB protein C-terminal" evidence="2">
    <location>
        <begin position="132"/>
        <end position="234"/>
    </location>
</feature>
<reference evidence="12" key="3">
    <citation type="submission" date="2022-06" db="EMBL/GenBank/DDBJ databases">
        <title>Complete genomes of Listeria monocytogenes strains L58-55 and 6179.</title>
        <authorList>
            <person name="Schmitz-Esser S."/>
            <person name="Tibbs-Cortes B.W."/>
        </authorList>
    </citation>
    <scope>NUCLEOTIDE SEQUENCE</scope>
    <source>
        <strain evidence="12">L58-55</strain>
    </source>
</reference>
<evidence type="ECO:0000259" key="2">
    <source>
        <dbReference type="Pfam" id="PF14581"/>
    </source>
</evidence>
<evidence type="ECO:0000313" key="12">
    <source>
        <dbReference type="EMBL" id="UUJ78398.1"/>
    </source>
</evidence>
<evidence type="ECO:0000313" key="15">
    <source>
        <dbReference type="Proteomes" id="UP000470497"/>
    </source>
</evidence>
<dbReference type="EMBL" id="AABGFX010000037">
    <property type="protein sequence ID" value="EAH3128820.1"/>
    <property type="molecule type" value="Genomic_DNA"/>
</dbReference>
<dbReference type="Proteomes" id="UP000517258">
    <property type="component" value="Unassembled WGS sequence"/>
</dbReference>
<dbReference type="Proteomes" id="UP000470497">
    <property type="component" value="Unassembled WGS sequence"/>
</dbReference>
<dbReference type="Proteomes" id="UP000525068">
    <property type="component" value="Unassembled WGS sequence"/>
</dbReference>
<dbReference type="Pfam" id="PF14581">
    <property type="entry name" value="SseB_C"/>
    <property type="match status" value="1"/>
</dbReference>
<evidence type="ECO:0000313" key="17">
    <source>
        <dbReference type="Proteomes" id="UP000517258"/>
    </source>
</evidence>
<dbReference type="Proteomes" id="UP000371553">
    <property type="component" value="Unassembled WGS sequence"/>
</dbReference>
<evidence type="ECO:0000313" key="9">
    <source>
        <dbReference type="EMBL" id="EAH3128820.1"/>
    </source>
</evidence>
<dbReference type="EMBL" id="AAJEKY010000030">
    <property type="protein sequence ID" value="ECL0132557.1"/>
    <property type="molecule type" value="Genomic_DNA"/>
</dbReference>
<reference evidence="17 18" key="2">
    <citation type="submission" date="2019-04" db="EMBL/GenBank/DDBJ databases">
        <authorList>
            <person name="Ashton P.M."/>
            <person name="Dallman T."/>
            <person name="Nair S."/>
            <person name="De Pinna E."/>
            <person name="Peters T."/>
            <person name="Grant K."/>
        </authorList>
    </citation>
    <scope>NUCLEOTIDE SEQUENCE [LARGE SCALE GENOMIC DNA]</scope>
    <source>
        <strain evidence="6 20">429821</strain>
        <strain evidence="8 18">562417</strain>
        <strain evidence="9 19">562428</strain>
        <strain evidence="7 17">563356</strain>
        <strain evidence="3 14">688377</strain>
        <strain evidence="10 16">760311</strain>
        <strain evidence="11 15">883775</strain>
        <strain evidence="5">RL15000161</strain>
    </source>
</reference>
<organism evidence="7 17">
    <name type="scientific">Listeria monocytogenes</name>
    <dbReference type="NCBI Taxonomy" id="1639"/>
    <lineage>
        <taxon>Bacteria</taxon>
        <taxon>Bacillati</taxon>
        <taxon>Bacillota</taxon>
        <taxon>Bacilli</taxon>
        <taxon>Bacillales</taxon>
        <taxon>Listeriaceae</taxon>
        <taxon>Listeria</taxon>
    </lineage>
</organism>
<dbReference type="EMBL" id="AABEQV010000027">
    <property type="protein sequence ID" value="EAG9858549.1"/>
    <property type="molecule type" value="Genomic_DNA"/>
</dbReference>
<dbReference type="Proteomes" id="UP000383365">
    <property type="component" value="Unassembled WGS sequence"/>
</dbReference>
<dbReference type="Proteomes" id="UP000193519">
    <property type="component" value="Chromosome"/>
</dbReference>
<evidence type="ECO:0000313" key="3">
    <source>
        <dbReference type="EMBL" id="EAC4484358.1"/>
    </source>
</evidence>
<dbReference type="EMBL" id="AABEVI010000032">
    <property type="protein sequence ID" value="EAH0219834.1"/>
    <property type="molecule type" value="Genomic_DNA"/>
</dbReference>
<evidence type="ECO:0000313" key="6">
    <source>
        <dbReference type="EMBL" id="EAG9858549.1"/>
    </source>
</evidence>
<evidence type="ECO:0000313" key="13">
    <source>
        <dbReference type="Proteomes" id="UP000371553"/>
    </source>
</evidence>
<evidence type="ECO:0000313" key="10">
    <source>
        <dbReference type="EMBL" id="ECL0132557.1"/>
    </source>
</evidence>
<evidence type="ECO:0000313" key="19">
    <source>
        <dbReference type="Proteomes" id="UP000529135"/>
    </source>
</evidence>
<dbReference type="Pfam" id="PF07179">
    <property type="entry name" value="SseB"/>
    <property type="match status" value="1"/>
</dbReference>
<evidence type="ECO:0000313" key="11">
    <source>
        <dbReference type="EMBL" id="EDP8411466.1"/>
    </source>
</evidence>
<dbReference type="InterPro" id="IPR009839">
    <property type="entry name" value="SseB_N"/>
</dbReference>
<evidence type="ECO:0000313" key="5">
    <source>
        <dbReference type="EMBL" id="EAE2661578.1"/>
    </source>
</evidence>